<dbReference type="Proteomes" id="UP001305702">
    <property type="component" value="Chromosome"/>
</dbReference>
<dbReference type="Pfam" id="PF09929">
    <property type="entry name" value="DUF2161"/>
    <property type="match status" value="1"/>
</dbReference>
<dbReference type="RefSeq" id="WP_315603942.1">
    <property type="nucleotide sequence ID" value="NZ_CP130318.1"/>
</dbReference>
<name>A0AA96REH2_9BACL</name>
<keyword evidence="3" id="KW-1185">Reference proteome</keyword>
<evidence type="ECO:0000313" key="2">
    <source>
        <dbReference type="EMBL" id="WNQ10168.1"/>
    </source>
</evidence>
<dbReference type="KEGG" id="paun:MJA45_21465"/>
<proteinExistence type="predicted"/>
<feature type="region of interest" description="Disordered" evidence="1">
    <location>
        <begin position="249"/>
        <end position="268"/>
    </location>
</feature>
<organism evidence="2 3">
    <name type="scientific">Paenibacillus aurantius</name>
    <dbReference type="NCBI Taxonomy" id="2918900"/>
    <lineage>
        <taxon>Bacteria</taxon>
        <taxon>Bacillati</taxon>
        <taxon>Bacillota</taxon>
        <taxon>Bacilli</taxon>
        <taxon>Bacillales</taxon>
        <taxon>Paenibacillaceae</taxon>
        <taxon>Paenibacillus</taxon>
    </lineage>
</organism>
<reference evidence="2 3" key="1">
    <citation type="submission" date="2022-02" db="EMBL/GenBank/DDBJ databases">
        <title>Paenibacillus sp. MBLB1776 Whole Genome Shotgun Sequencing.</title>
        <authorList>
            <person name="Hwang C.Y."/>
            <person name="Cho E.-S."/>
            <person name="Seo M.-J."/>
        </authorList>
    </citation>
    <scope>NUCLEOTIDE SEQUENCE [LARGE SCALE GENOMIC DNA]</scope>
    <source>
        <strain evidence="2 3">MBLB1776</strain>
    </source>
</reference>
<dbReference type="InterPro" id="IPR018679">
    <property type="entry name" value="DUF2161"/>
</dbReference>
<sequence length="268" mass="30810">MAIKSETELYGPVKEFFERMGYEVKSEVRHCDLVALRGEEEPVLVELKRTFTLPLLIQGIDRLKQSTRVYVAVEQNAKGRAPHNLKWNDLQRLCRMLGLGLITVRFYTRRKPAVEVLCDPVPYTPALRKKSTERLLLEFKERSGDYNTGGSTRRKLMTAYREKALHCAHHLKVNGPSSTKLLREWTGNPKITLLLQDNYYLWFRRVSRGIYELTPLGEEALVQYEEVLRQVLQRRGGVSALPAPPALTEPVLAKSKKGRNKRLPSPIE</sequence>
<dbReference type="EMBL" id="CP130318">
    <property type="protein sequence ID" value="WNQ10168.1"/>
    <property type="molecule type" value="Genomic_DNA"/>
</dbReference>
<dbReference type="AlphaFoldDB" id="A0AA96REH2"/>
<gene>
    <name evidence="2" type="ORF">MJA45_21465</name>
</gene>
<accession>A0AA96REH2</accession>
<protein>
    <submittedName>
        <fullName evidence="2">DUF2161 family putative PD-(D/E)XK-type phosphodiesterase</fullName>
    </submittedName>
</protein>
<evidence type="ECO:0000256" key="1">
    <source>
        <dbReference type="SAM" id="MobiDB-lite"/>
    </source>
</evidence>
<evidence type="ECO:0000313" key="3">
    <source>
        <dbReference type="Proteomes" id="UP001305702"/>
    </source>
</evidence>